<accession>A0ABS1CMJ0</accession>
<sequence>MFLVTLSVLLAALGFALVVSYTPRLSGVAVGAQEPIKALARKVYPVPHPVDGPRFADCANCHARGARFQSPANHQTFGNHTCGLCHAFPRPPEAVVEVADHTFGWRSPLGEAAKQHFNLPDRCVLLSSLEQVVTGEHCSVRPDGQVCVACHWAGRADGGVRLDNLEDKQDLIDRGYIEGFVSEQSVKPPNLKRLFADWQVRGYPD</sequence>
<proteinExistence type="predicted"/>
<dbReference type="Proteomes" id="UP000748752">
    <property type="component" value="Unassembled WGS sequence"/>
</dbReference>
<organism evidence="1 2">
    <name type="scientific">Thiohalocapsa halophila</name>
    <dbReference type="NCBI Taxonomy" id="69359"/>
    <lineage>
        <taxon>Bacteria</taxon>
        <taxon>Pseudomonadati</taxon>
        <taxon>Pseudomonadota</taxon>
        <taxon>Gammaproteobacteria</taxon>
        <taxon>Chromatiales</taxon>
        <taxon>Chromatiaceae</taxon>
        <taxon>Thiohalocapsa</taxon>
    </lineage>
</organism>
<evidence type="ECO:0000313" key="2">
    <source>
        <dbReference type="Proteomes" id="UP000748752"/>
    </source>
</evidence>
<dbReference type="InterPro" id="IPR036280">
    <property type="entry name" value="Multihaem_cyt_sf"/>
</dbReference>
<gene>
    <name evidence="1" type="ORF">CKO31_20640</name>
</gene>
<protein>
    <recommendedName>
        <fullName evidence="3">Cytochrome c3 family protein</fullName>
    </recommendedName>
</protein>
<evidence type="ECO:0008006" key="3">
    <source>
        <dbReference type="Google" id="ProtNLM"/>
    </source>
</evidence>
<name>A0ABS1CMJ0_9GAMM</name>
<evidence type="ECO:0000313" key="1">
    <source>
        <dbReference type="EMBL" id="MBK1633115.1"/>
    </source>
</evidence>
<comment type="caution">
    <text evidence="1">The sequence shown here is derived from an EMBL/GenBank/DDBJ whole genome shotgun (WGS) entry which is preliminary data.</text>
</comment>
<dbReference type="EMBL" id="NRRV01000068">
    <property type="protein sequence ID" value="MBK1633115.1"/>
    <property type="molecule type" value="Genomic_DNA"/>
</dbReference>
<reference evidence="1 2" key="1">
    <citation type="journal article" date="2020" name="Microorganisms">
        <title>Osmotic Adaptation and Compatible Solute Biosynthesis of Phototrophic Bacteria as Revealed from Genome Analyses.</title>
        <authorList>
            <person name="Imhoff J.F."/>
            <person name="Rahn T."/>
            <person name="Kunzel S."/>
            <person name="Keller A."/>
            <person name="Neulinger S.C."/>
        </authorList>
    </citation>
    <scope>NUCLEOTIDE SEQUENCE [LARGE SCALE GENOMIC DNA]</scope>
    <source>
        <strain evidence="1 2">DSM 6210</strain>
    </source>
</reference>
<keyword evidence="2" id="KW-1185">Reference proteome</keyword>
<dbReference type="SUPFAM" id="SSF48695">
    <property type="entry name" value="Multiheme cytochromes"/>
    <property type="match status" value="1"/>
</dbReference>